<proteinExistence type="inferred from homology"/>
<comment type="subcellular location">
    <subcellularLocation>
        <location evidence="1">Cell membrane</location>
        <topology evidence="1">Peripheral membrane protein</topology>
    </subcellularLocation>
</comment>
<dbReference type="InterPro" id="IPR017871">
    <property type="entry name" value="ABC_transporter-like_CS"/>
</dbReference>
<evidence type="ECO:0000313" key="13">
    <source>
        <dbReference type="Proteomes" id="UP000524492"/>
    </source>
</evidence>
<evidence type="ECO:0000256" key="4">
    <source>
        <dbReference type="ARBA" id="ARBA00022475"/>
    </source>
</evidence>
<dbReference type="SMART" id="SM00382">
    <property type="entry name" value="AAA"/>
    <property type="match status" value="1"/>
</dbReference>
<keyword evidence="9" id="KW-0406">Ion transport</keyword>
<keyword evidence="13" id="KW-1185">Reference proteome</keyword>
<keyword evidence="7 12" id="KW-0067">ATP-binding</keyword>
<evidence type="ECO:0000256" key="10">
    <source>
        <dbReference type="ARBA" id="ARBA00023136"/>
    </source>
</evidence>
<organism evidence="12 13">
    <name type="scientific">Rhizobium aethiopicum</name>
    <dbReference type="NCBI Taxonomy" id="1138170"/>
    <lineage>
        <taxon>Bacteria</taxon>
        <taxon>Pseudomonadati</taxon>
        <taxon>Pseudomonadota</taxon>
        <taxon>Alphaproteobacteria</taxon>
        <taxon>Hyphomicrobiales</taxon>
        <taxon>Rhizobiaceae</taxon>
        <taxon>Rhizobium/Agrobacterium group</taxon>
        <taxon>Rhizobium</taxon>
    </lineage>
</organism>
<dbReference type="AlphaFoldDB" id="A0A7W6QB96"/>
<dbReference type="RefSeq" id="WP_184459025.1">
    <property type="nucleotide sequence ID" value="NZ_JACIFV010000019.1"/>
</dbReference>
<evidence type="ECO:0000259" key="11">
    <source>
        <dbReference type="PROSITE" id="PS50893"/>
    </source>
</evidence>
<dbReference type="PROSITE" id="PS50893">
    <property type="entry name" value="ABC_TRANSPORTER_2"/>
    <property type="match status" value="1"/>
</dbReference>
<evidence type="ECO:0000256" key="8">
    <source>
        <dbReference type="ARBA" id="ARBA00023004"/>
    </source>
</evidence>
<evidence type="ECO:0000256" key="1">
    <source>
        <dbReference type="ARBA" id="ARBA00004202"/>
    </source>
</evidence>
<dbReference type="GO" id="GO:0006826">
    <property type="term" value="P:iron ion transport"/>
    <property type="evidence" value="ECO:0007669"/>
    <property type="project" value="UniProtKB-KW"/>
</dbReference>
<gene>
    <name evidence="12" type="ORF">GGD53_004552</name>
</gene>
<evidence type="ECO:0000313" key="12">
    <source>
        <dbReference type="EMBL" id="MBB4194373.1"/>
    </source>
</evidence>
<dbReference type="SUPFAM" id="SSF52540">
    <property type="entry name" value="P-loop containing nucleoside triphosphate hydrolases"/>
    <property type="match status" value="1"/>
</dbReference>
<evidence type="ECO:0000256" key="2">
    <source>
        <dbReference type="ARBA" id="ARBA00005417"/>
    </source>
</evidence>
<dbReference type="GO" id="GO:0016887">
    <property type="term" value="F:ATP hydrolysis activity"/>
    <property type="evidence" value="ECO:0007669"/>
    <property type="project" value="InterPro"/>
</dbReference>
<dbReference type="PROSITE" id="PS00211">
    <property type="entry name" value="ABC_TRANSPORTER_1"/>
    <property type="match status" value="1"/>
</dbReference>
<feature type="domain" description="ABC transporter" evidence="11">
    <location>
        <begin position="6"/>
        <end position="242"/>
    </location>
</feature>
<accession>A0A7W6QB96</accession>
<keyword evidence="3" id="KW-0813">Transport</keyword>
<evidence type="ECO:0000256" key="3">
    <source>
        <dbReference type="ARBA" id="ARBA00022448"/>
    </source>
</evidence>
<dbReference type="CDD" id="cd03214">
    <property type="entry name" value="ABC_Iron-Siderophores_B12_Hemin"/>
    <property type="match status" value="1"/>
</dbReference>
<evidence type="ECO:0000256" key="7">
    <source>
        <dbReference type="ARBA" id="ARBA00022840"/>
    </source>
</evidence>
<dbReference type="PANTHER" id="PTHR42771">
    <property type="entry name" value="IRON(3+)-HYDROXAMATE IMPORT ATP-BINDING PROTEIN FHUC"/>
    <property type="match status" value="1"/>
</dbReference>
<dbReference type="Gene3D" id="3.40.50.300">
    <property type="entry name" value="P-loop containing nucleotide triphosphate hydrolases"/>
    <property type="match status" value="1"/>
</dbReference>
<name>A0A7W6QB96_9HYPH</name>
<keyword evidence="5" id="KW-0410">Iron transport</keyword>
<keyword evidence="8" id="KW-0408">Iron</keyword>
<evidence type="ECO:0000256" key="9">
    <source>
        <dbReference type="ARBA" id="ARBA00023065"/>
    </source>
</evidence>
<dbReference type="Proteomes" id="UP000524492">
    <property type="component" value="Unassembled WGS sequence"/>
</dbReference>
<dbReference type="InterPro" id="IPR027417">
    <property type="entry name" value="P-loop_NTPase"/>
</dbReference>
<evidence type="ECO:0000256" key="5">
    <source>
        <dbReference type="ARBA" id="ARBA00022496"/>
    </source>
</evidence>
<dbReference type="GO" id="GO:0005886">
    <property type="term" value="C:plasma membrane"/>
    <property type="evidence" value="ECO:0007669"/>
    <property type="project" value="UniProtKB-SubCell"/>
</dbReference>
<dbReference type="Pfam" id="PF00005">
    <property type="entry name" value="ABC_tran"/>
    <property type="match status" value="1"/>
</dbReference>
<dbReference type="InterPro" id="IPR003593">
    <property type="entry name" value="AAA+_ATPase"/>
</dbReference>
<keyword evidence="6" id="KW-0547">Nucleotide-binding</keyword>
<keyword evidence="4" id="KW-1003">Cell membrane</keyword>
<dbReference type="EMBL" id="JACIFV010000019">
    <property type="protein sequence ID" value="MBB4194373.1"/>
    <property type="molecule type" value="Genomic_DNA"/>
</dbReference>
<reference evidence="12 13" key="1">
    <citation type="submission" date="2020-08" db="EMBL/GenBank/DDBJ databases">
        <title>Genomic Encyclopedia of Type Strains, Phase IV (KMG-V): Genome sequencing to study the core and pangenomes of soil and plant-associated prokaryotes.</title>
        <authorList>
            <person name="Whitman W."/>
        </authorList>
    </citation>
    <scope>NUCLEOTIDE SEQUENCE [LARGE SCALE GENOMIC DNA]</scope>
    <source>
        <strain evidence="12 13">SEMIA 4074</strain>
    </source>
</reference>
<evidence type="ECO:0000256" key="6">
    <source>
        <dbReference type="ARBA" id="ARBA00022741"/>
    </source>
</evidence>
<protein>
    <submittedName>
        <fullName evidence="12">Iron complex transport system ATP-binding protein</fullName>
    </submittedName>
</protein>
<sequence length="259" mass="27973">MPSSFLALSDIIYAIGPKPILSGIDLILEKGRIYGLVGPNGSGKSTLLKIIARQVVPQSGAISFGGKAAADWGVREFARHVAYMPQFTPATDGMTVRELVALGRFPWHGTLGRFTATDRSKVEDAIACTELEDFADRPLANMSGGERQRAWIAMMLAQDARCLLLDEPTSALDLAHQASVLSLVQQLSHERGLTVVIVLHDINLAARYCDAIVALNRGRITAEGTPAEIMQADTLHSIFGVGMGVFPHPVRKEPVSYLL</sequence>
<comment type="caution">
    <text evidence="12">The sequence shown here is derived from an EMBL/GenBank/DDBJ whole genome shotgun (WGS) entry which is preliminary data.</text>
</comment>
<dbReference type="FunFam" id="3.40.50.300:FF:000134">
    <property type="entry name" value="Iron-enterobactin ABC transporter ATP-binding protein"/>
    <property type="match status" value="1"/>
</dbReference>
<keyword evidence="10" id="KW-0472">Membrane</keyword>
<dbReference type="GO" id="GO:0005524">
    <property type="term" value="F:ATP binding"/>
    <property type="evidence" value="ECO:0007669"/>
    <property type="project" value="UniProtKB-KW"/>
</dbReference>
<dbReference type="InterPro" id="IPR051535">
    <property type="entry name" value="Siderophore_ABC-ATPase"/>
</dbReference>
<dbReference type="InterPro" id="IPR003439">
    <property type="entry name" value="ABC_transporter-like_ATP-bd"/>
</dbReference>
<dbReference type="PANTHER" id="PTHR42771:SF2">
    <property type="entry name" value="IRON(3+)-HYDROXAMATE IMPORT ATP-BINDING PROTEIN FHUC"/>
    <property type="match status" value="1"/>
</dbReference>
<comment type="similarity">
    <text evidence="2">Belongs to the ABC transporter superfamily.</text>
</comment>